<dbReference type="Pfam" id="PF08925">
    <property type="entry name" value="DUF1907"/>
    <property type="match status" value="1"/>
</dbReference>
<proteinExistence type="predicted"/>
<keyword evidence="10" id="KW-1185">Reference proteome</keyword>
<dbReference type="InterPro" id="IPR015021">
    <property type="entry name" value="C11orf54_DUF1907"/>
</dbReference>
<keyword evidence="6" id="KW-0539">Nucleus</keyword>
<dbReference type="EMBL" id="PJEX01000292">
    <property type="protein sequence ID" value="TKW51626.1"/>
    <property type="molecule type" value="Genomic_DNA"/>
</dbReference>
<dbReference type="PANTHER" id="PTHR13204">
    <property type="entry name" value="PTD012 PROTEIN"/>
    <property type="match status" value="1"/>
</dbReference>
<keyword evidence="5" id="KW-0862">Zinc</keyword>
<dbReference type="GO" id="GO:0008270">
    <property type="term" value="F:zinc ion binding"/>
    <property type="evidence" value="ECO:0007669"/>
    <property type="project" value="TreeGrafter"/>
</dbReference>
<keyword evidence="4 9" id="KW-0378">Hydrolase</keyword>
<feature type="region of interest" description="Disordered" evidence="7">
    <location>
        <begin position="138"/>
        <end position="159"/>
    </location>
</feature>
<dbReference type="AlphaFoldDB" id="A0A4V6DG59"/>
<evidence type="ECO:0000256" key="6">
    <source>
        <dbReference type="ARBA" id="ARBA00023242"/>
    </source>
</evidence>
<evidence type="ECO:0000256" key="4">
    <source>
        <dbReference type="ARBA" id="ARBA00022801"/>
    </source>
</evidence>
<organism evidence="9 10">
    <name type="scientific">Colletotrichum tanaceti</name>
    <dbReference type="NCBI Taxonomy" id="1306861"/>
    <lineage>
        <taxon>Eukaryota</taxon>
        <taxon>Fungi</taxon>
        <taxon>Dikarya</taxon>
        <taxon>Ascomycota</taxon>
        <taxon>Pezizomycotina</taxon>
        <taxon>Sordariomycetes</taxon>
        <taxon>Hypocreomycetidae</taxon>
        <taxon>Glomerellales</taxon>
        <taxon>Glomerellaceae</taxon>
        <taxon>Colletotrichum</taxon>
        <taxon>Colletotrichum destructivum species complex</taxon>
    </lineage>
</organism>
<dbReference type="GO" id="GO:0005634">
    <property type="term" value="C:nucleus"/>
    <property type="evidence" value="ECO:0007669"/>
    <property type="project" value="UniProtKB-SubCell"/>
</dbReference>
<comment type="subcellular location">
    <subcellularLocation>
        <location evidence="1">Nucleus</location>
    </subcellularLocation>
</comment>
<evidence type="ECO:0000256" key="1">
    <source>
        <dbReference type="ARBA" id="ARBA00004123"/>
    </source>
</evidence>
<comment type="caution">
    <text evidence="9">The sequence shown here is derived from an EMBL/GenBank/DDBJ whole genome shotgun (WGS) entry which is preliminary data.</text>
</comment>
<evidence type="ECO:0000256" key="3">
    <source>
        <dbReference type="ARBA" id="ARBA00022723"/>
    </source>
</evidence>
<evidence type="ECO:0000256" key="7">
    <source>
        <dbReference type="SAM" id="MobiDB-lite"/>
    </source>
</evidence>
<dbReference type="GO" id="GO:0016788">
    <property type="term" value="F:hydrolase activity, acting on ester bonds"/>
    <property type="evidence" value="ECO:0007669"/>
    <property type="project" value="TreeGrafter"/>
</dbReference>
<comment type="subunit">
    <text evidence="2">Monomer.</text>
</comment>
<dbReference type="OrthoDB" id="5119241at2759"/>
<gene>
    <name evidence="9" type="ORF">CTA1_9361</name>
</gene>
<dbReference type="SUPFAM" id="SSF117856">
    <property type="entry name" value="AF0104/ALDC/Ptd012-like"/>
    <property type="match status" value="1"/>
</dbReference>
<sequence length="349" mass="37006">MRVETFPLSPPSLEELAAHLRTHLAANYTHASVGVVRCPDLRAAPFHLATEGLSGDEKIADVGGQPNLFPRPRLDAIWSLPEVARAIGMSSDRGGLIGAGAGPFHVLGQNSELAPNLGWSSGLGENEVDNRSRVILMERGSDSGGDDDDGATRKPKHAVRVRAAPSTDCGLMANLFGSRGEPGPVLRITARGRKGPEKSFTECIRQGLRAAYGDERTVSLGGAFVVRAGRATYHVMPDFPAERDLPFRDRGAVEEWLTFHDFDAPVVGLSVLHSADPPADPADPAGGRMALRMEHTHASSAAGEDAGGHYHFEAEGEGGVIEYEGYFNTAKTIYRVDRPAAAAAAVGSS</sequence>
<evidence type="ECO:0000259" key="8">
    <source>
        <dbReference type="SMART" id="SM01168"/>
    </source>
</evidence>
<accession>A0A4V6DG59</accession>
<dbReference type="SMART" id="SM01168">
    <property type="entry name" value="DUF1907"/>
    <property type="match status" value="1"/>
</dbReference>
<dbReference type="CDD" id="cd17298">
    <property type="entry name" value="DUF1907"/>
    <property type="match status" value="1"/>
</dbReference>
<reference evidence="9 10" key="1">
    <citation type="journal article" date="2019" name="PLoS ONE">
        <title>Comparative genome analysis indicates high evolutionary potential of pathogenicity genes in Colletotrichum tanaceti.</title>
        <authorList>
            <person name="Lelwala R.V."/>
            <person name="Korhonen P.K."/>
            <person name="Young N.D."/>
            <person name="Scott J.B."/>
            <person name="Ades P.A."/>
            <person name="Gasser R.B."/>
            <person name="Taylor P.W.J."/>
        </authorList>
    </citation>
    <scope>NUCLEOTIDE SEQUENCE [LARGE SCALE GENOMIC DNA]</scope>
    <source>
        <strain evidence="9">BRIP57314</strain>
    </source>
</reference>
<evidence type="ECO:0000256" key="2">
    <source>
        <dbReference type="ARBA" id="ARBA00011245"/>
    </source>
</evidence>
<keyword evidence="3" id="KW-0479">Metal-binding</keyword>
<feature type="domain" description="DUF1907" evidence="8">
    <location>
        <begin position="19"/>
        <end position="336"/>
    </location>
</feature>
<evidence type="ECO:0000256" key="5">
    <source>
        <dbReference type="ARBA" id="ARBA00022833"/>
    </source>
</evidence>
<name>A0A4V6DG59_9PEZI</name>
<dbReference type="PANTHER" id="PTHR13204:SF1">
    <property type="entry name" value="ESTER HYDROLASE C11ORF54"/>
    <property type="match status" value="1"/>
</dbReference>
<dbReference type="Proteomes" id="UP000310108">
    <property type="component" value="Unassembled WGS sequence"/>
</dbReference>
<evidence type="ECO:0000313" key="9">
    <source>
        <dbReference type="EMBL" id="TKW51626.1"/>
    </source>
</evidence>
<evidence type="ECO:0000313" key="10">
    <source>
        <dbReference type="Proteomes" id="UP000310108"/>
    </source>
</evidence>
<protein>
    <submittedName>
        <fullName evidence="9">Ester hydrolase C11orf54-like protein</fullName>
    </submittedName>
</protein>